<dbReference type="PANTHER" id="PTHR43228">
    <property type="entry name" value="TWO-COMPONENT RESPONSE REGULATOR"/>
    <property type="match status" value="1"/>
</dbReference>
<comment type="caution">
    <text evidence="3">The sequence shown here is derived from an EMBL/GenBank/DDBJ whole genome shotgun (WGS) entry which is preliminary data.</text>
</comment>
<dbReference type="InterPro" id="IPR011006">
    <property type="entry name" value="CheY-like_superfamily"/>
</dbReference>
<evidence type="ECO:0000256" key="1">
    <source>
        <dbReference type="PROSITE-ProRule" id="PRU00169"/>
    </source>
</evidence>
<dbReference type="SUPFAM" id="SSF52172">
    <property type="entry name" value="CheY-like"/>
    <property type="match status" value="1"/>
</dbReference>
<keyword evidence="4" id="KW-1185">Reference proteome</keyword>
<gene>
    <name evidence="3" type="ORF">Pan54_50790</name>
</gene>
<dbReference type="SMART" id="SM00448">
    <property type="entry name" value="REC"/>
    <property type="match status" value="1"/>
</dbReference>
<dbReference type="OrthoDB" id="9813953at2"/>
<dbReference type="RefSeq" id="WP_146506038.1">
    <property type="nucleotide sequence ID" value="NZ_SJPG01000001.1"/>
</dbReference>
<sequence>MKILVVDDSRTMRVIIIKALAQLGFKDVLEAGDGQEALELFKTIPVDAVLSDWNMPNMNGLEFLKEVRQLNKTIPFIMITTEAERGSVVAAVQAGVTDYVVKPFTQDALRKKLEQRIPSSV</sequence>
<dbReference type="GO" id="GO:0000160">
    <property type="term" value="P:phosphorelay signal transduction system"/>
    <property type="evidence" value="ECO:0007669"/>
    <property type="project" value="InterPro"/>
</dbReference>
<dbReference type="PANTHER" id="PTHR43228:SF1">
    <property type="entry name" value="TWO-COMPONENT RESPONSE REGULATOR ARR22"/>
    <property type="match status" value="1"/>
</dbReference>
<evidence type="ECO:0000259" key="2">
    <source>
        <dbReference type="PROSITE" id="PS50110"/>
    </source>
</evidence>
<name>A0A5C5XMD2_9PLAN</name>
<dbReference type="AlphaFoldDB" id="A0A5C5XMD2"/>
<dbReference type="EMBL" id="SJPG01000001">
    <property type="protein sequence ID" value="TWT64317.1"/>
    <property type="molecule type" value="Genomic_DNA"/>
</dbReference>
<proteinExistence type="predicted"/>
<dbReference type="Gene3D" id="3.40.50.2300">
    <property type="match status" value="1"/>
</dbReference>
<feature type="modified residue" description="4-aspartylphosphate" evidence="1">
    <location>
        <position position="52"/>
    </location>
</feature>
<evidence type="ECO:0000313" key="3">
    <source>
        <dbReference type="EMBL" id="TWT64317.1"/>
    </source>
</evidence>
<dbReference type="InterPro" id="IPR001789">
    <property type="entry name" value="Sig_transdc_resp-reg_receiver"/>
</dbReference>
<organism evidence="3 4">
    <name type="scientific">Rubinisphaera italica</name>
    <dbReference type="NCBI Taxonomy" id="2527969"/>
    <lineage>
        <taxon>Bacteria</taxon>
        <taxon>Pseudomonadati</taxon>
        <taxon>Planctomycetota</taxon>
        <taxon>Planctomycetia</taxon>
        <taxon>Planctomycetales</taxon>
        <taxon>Planctomycetaceae</taxon>
        <taxon>Rubinisphaera</taxon>
    </lineage>
</organism>
<dbReference type="PROSITE" id="PS50110">
    <property type="entry name" value="RESPONSE_REGULATORY"/>
    <property type="match status" value="1"/>
</dbReference>
<dbReference type="Proteomes" id="UP000316095">
    <property type="component" value="Unassembled WGS sequence"/>
</dbReference>
<accession>A0A5C5XMD2</accession>
<reference evidence="3 4" key="1">
    <citation type="submission" date="2019-02" db="EMBL/GenBank/DDBJ databases">
        <title>Deep-cultivation of Planctomycetes and their phenomic and genomic characterization uncovers novel biology.</title>
        <authorList>
            <person name="Wiegand S."/>
            <person name="Jogler M."/>
            <person name="Boedeker C."/>
            <person name="Pinto D."/>
            <person name="Vollmers J."/>
            <person name="Rivas-Marin E."/>
            <person name="Kohn T."/>
            <person name="Peeters S.H."/>
            <person name="Heuer A."/>
            <person name="Rast P."/>
            <person name="Oberbeckmann S."/>
            <person name="Bunk B."/>
            <person name="Jeske O."/>
            <person name="Meyerdierks A."/>
            <person name="Storesund J.E."/>
            <person name="Kallscheuer N."/>
            <person name="Luecker S."/>
            <person name="Lage O.M."/>
            <person name="Pohl T."/>
            <person name="Merkel B.J."/>
            <person name="Hornburger P."/>
            <person name="Mueller R.-W."/>
            <person name="Bruemmer F."/>
            <person name="Labrenz M."/>
            <person name="Spormann A.M."/>
            <person name="Op Den Camp H."/>
            <person name="Overmann J."/>
            <person name="Amann R."/>
            <person name="Jetten M.S.M."/>
            <person name="Mascher T."/>
            <person name="Medema M.H."/>
            <person name="Devos D.P."/>
            <person name="Kaster A.-K."/>
            <person name="Ovreas L."/>
            <person name="Rohde M."/>
            <person name="Galperin M.Y."/>
            <person name="Jogler C."/>
        </authorList>
    </citation>
    <scope>NUCLEOTIDE SEQUENCE [LARGE SCALE GENOMIC DNA]</scope>
    <source>
        <strain evidence="3 4">Pan54</strain>
    </source>
</reference>
<dbReference type="Pfam" id="PF00072">
    <property type="entry name" value="Response_reg"/>
    <property type="match status" value="1"/>
</dbReference>
<keyword evidence="1" id="KW-0597">Phosphoprotein</keyword>
<dbReference type="InterPro" id="IPR052048">
    <property type="entry name" value="ST_Response_Regulator"/>
</dbReference>
<feature type="domain" description="Response regulatory" evidence="2">
    <location>
        <begin position="2"/>
        <end position="117"/>
    </location>
</feature>
<evidence type="ECO:0000313" key="4">
    <source>
        <dbReference type="Proteomes" id="UP000316095"/>
    </source>
</evidence>
<protein>
    <recommendedName>
        <fullName evidence="2">Response regulatory domain-containing protein</fullName>
    </recommendedName>
</protein>